<sequence>MTTGMRGARVLAALIVMGGAALGPGSAAGAEENGPDRTVGKKEAQTKDRRPPRTEPIGKTSYPLGPSGPAFQEPVAGGSITGGAPASAVDHPYIVGIRSIFWEDNGNGGLDGWQSTCTGTILSSTKILTAGHCTVDLPLGTTYVIAGRNNLADTNGGFVAAVASTWVHPSYGSSSNVPRNDVAVLTLKKPLPSQYTPIPMVAQGSTSGEVDGTSAQIVGYGITASGQSDSGILRAATTPIRSDSTCSTGLGAGFDAATMLCAGSPGSGIDTCGGDSGGPIVATVAGVKKQVGVTSWGPTTCGASYGAYAQLSLFNSLITADLTRPDPNNLDWTGDGHSDLIARTPGGQLLLYYGTGLVNLPSMQAFGGLVTSIGTGWGSFAKLFRVRNWNGDGTESIFGMLGDGNLVQYRSDGEGNFTTGSAERIGWGWNVFRDIMVTSNWTNNGRPNLLGRTAGGDLYLYTSDGSGGWMNGGIGIKIGTGWNMFDTVVTPGTWLGDGLQALIGRTPNGQLRLYQSNGAGGWVNGYGVLIGTGWNVFTRFMSPGDLNGDNQVDMIGVNPAGGMYLYPSDGHGNWLNNGLGIMIGSGWNSLNAVF</sequence>
<dbReference type="PANTHER" id="PTHR24276">
    <property type="entry name" value="POLYSERASE-RELATED"/>
    <property type="match status" value="1"/>
</dbReference>
<dbReference type="SMART" id="SM00020">
    <property type="entry name" value="Tryp_SPc"/>
    <property type="match status" value="1"/>
</dbReference>
<evidence type="ECO:0000256" key="4">
    <source>
        <dbReference type="SAM" id="MobiDB-lite"/>
    </source>
</evidence>
<dbReference type="CDD" id="cd00190">
    <property type="entry name" value="Tryp_SPc"/>
    <property type="match status" value="1"/>
</dbReference>
<keyword evidence="8" id="KW-1185">Reference proteome</keyword>
<feature type="domain" description="Peptidase S1" evidence="6">
    <location>
        <begin position="80"/>
        <end position="338"/>
    </location>
</feature>
<feature type="compositionally biased region" description="Basic and acidic residues" evidence="4">
    <location>
        <begin position="34"/>
        <end position="53"/>
    </location>
</feature>
<evidence type="ECO:0000256" key="1">
    <source>
        <dbReference type="ARBA" id="ARBA00007664"/>
    </source>
</evidence>
<dbReference type="InterPro" id="IPR033116">
    <property type="entry name" value="TRYPSIN_SER"/>
</dbReference>
<dbReference type="Gene3D" id="2.115.10.10">
    <property type="entry name" value="Tachylectin 2"/>
    <property type="match status" value="2"/>
</dbReference>
<gene>
    <name evidence="7" type="ORF">Vau01_103960</name>
</gene>
<feature type="signal peptide" evidence="5">
    <location>
        <begin position="1"/>
        <end position="29"/>
    </location>
</feature>
<keyword evidence="3" id="KW-0378">Hydrolase</keyword>
<protein>
    <recommendedName>
        <fullName evidence="6">Peptidase S1 domain-containing protein</fullName>
    </recommendedName>
</protein>
<dbReference type="GO" id="GO:0004252">
    <property type="term" value="F:serine-type endopeptidase activity"/>
    <property type="evidence" value="ECO:0007669"/>
    <property type="project" value="InterPro"/>
</dbReference>
<dbReference type="InterPro" id="IPR028994">
    <property type="entry name" value="Integrin_alpha_N"/>
</dbReference>
<dbReference type="AlphaFoldDB" id="A0A8J3ZJ17"/>
<comment type="similarity">
    <text evidence="1">Belongs to the peptidase S1 family.</text>
</comment>
<dbReference type="Pfam" id="PF00089">
    <property type="entry name" value="Trypsin"/>
    <property type="match status" value="1"/>
</dbReference>
<dbReference type="InterPro" id="IPR009003">
    <property type="entry name" value="Peptidase_S1_PA"/>
</dbReference>
<feature type="chain" id="PRO_5035316221" description="Peptidase S1 domain-containing protein" evidence="5">
    <location>
        <begin position="30"/>
        <end position="594"/>
    </location>
</feature>
<evidence type="ECO:0000259" key="6">
    <source>
        <dbReference type="PROSITE" id="PS50240"/>
    </source>
</evidence>
<organism evidence="7 8">
    <name type="scientific">Virgisporangium aurantiacum</name>
    <dbReference type="NCBI Taxonomy" id="175570"/>
    <lineage>
        <taxon>Bacteria</taxon>
        <taxon>Bacillati</taxon>
        <taxon>Actinomycetota</taxon>
        <taxon>Actinomycetes</taxon>
        <taxon>Micromonosporales</taxon>
        <taxon>Micromonosporaceae</taxon>
        <taxon>Virgisporangium</taxon>
    </lineage>
</organism>
<keyword evidence="5" id="KW-0732">Signal</keyword>
<dbReference type="PRINTS" id="PR00722">
    <property type="entry name" value="CHYMOTRYPSIN"/>
</dbReference>
<dbReference type="GO" id="GO:0006508">
    <property type="term" value="P:proteolysis"/>
    <property type="evidence" value="ECO:0007669"/>
    <property type="project" value="UniProtKB-KW"/>
</dbReference>
<dbReference type="InterPro" id="IPR050430">
    <property type="entry name" value="Peptidase_S1"/>
</dbReference>
<dbReference type="PANTHER" id="PTHR24276:SF98">
    <property type="entry name" value="FI18310P1-RELATED"/>
    <property type="match status" value="1"/>
</dbReference>
<dbReference type="EMBL" id="BOPG01000084">
    <property type="protein sequence ID" value="GIJ62880.1"/>
    <property type="molecule type" value="Genomic_DNA"/>
</dbReference>
<keyword evidence="3" id="KW-0645">Protease</keyword>
<dbReference type="PROSITE" id="PS00134">
    <property type="entry name" value="TRYPSIN_HIS"/>
    <property type="match status" value="1"/>
</dbReference>
<dbReference type="PROSITE" id="PS00135">
    <property type="entry name" value="TRYPSIN_SER"/>
    <property type="match status" value="1"/>
</dbReference>
<evidence type="ECO:0000313" key="8">
    <source>
        <dbReference type="Proteomes" id="UP000612585"/>
    </source>
</evidence>
<dbReference type="Proteomes" id="UP000612585">
    <property type="component" value="Unassembled WGS sequence"/>
</dbReference>
<dbReference type="SUPFAM" id="SSF50494">
    <property type="entry name" value="Trypsin-like serine proteases"/>
    <property type="match status" value="1"/>
</dbReference>
<dbReference type="InterPro" id="IPR018114">
    <property type="entry name" value="TRYPSIN_HIS"/>
</dbReference>
<dbReference type="PROSITE" id="PS50240">
    <property type="entry name" value="TRYPSIN_DOM"/>
    <property type="match status" value="1"/>
</dbReference>
<name>A0A8J3ZJ17_9ACTN</name>
<dbReference type="Gene3D" id="2.40.10.10">
    <property type="entry name" value="Trypsin-like serine proteases"/>
    <property type="match status" value="1"/>
</dbReference>
<keyword evidence="2" id="KW-1015">Disulfide bond</keyword>
<evidence type="ECO:0000256" key="5">
    <source>
        <dbReference type="SAM" id="SignalP"/>
    </source>
</evidence>
<reference evidence="7" key="1">
    <citation type="submission" date="2021-01" db="EMBL/GenBank/DDBJ databases">
        <title>Whole genome shotgun sequence of Virgisporangium aurantiacum NBRC 16421.</title>
        <authorList>
            <person name="Komaki H."/>
            <person name="Tamura T."/>
        </authorList>
    </citation>
    <scope>NUCLEOTIDE SEQUENCE</scope>
    <source>
        <strain evidence="7">NBRC 16421</strain>
    </source>
</reference>
<proteinExistence type="inferred from homology"/>
<evidence type="ECO:0000256" key="3">
    <source>
        <dbReference type="RuleBase" id="RU363034"/>
    </source>
</evidence>
<accession>A0A8J3ZJ17</accession>
<keyword evidence="3" id="KW-0720">Serine protease</keyword>
<dbReference type="InterPro" id="IPR043504">
    <property type="entry name" value="Peptidase_S1_PA_chymotrypsin"/>
</dbReference>
<feature type="region of interest" description="Disordered" evidence="4">
    <location>
        <begin position="24"/>
        <end position="68"/>
    </location>
</feature>
<evidence type="ECO:0000256" key="2">
    <source>
        <dbReference type="ARBA" id="ARBA00023157"/>
    </source>
</evidence>
<comment type="caution">
    <text evidence="7">The sequence shown here is derived from an EMBL/GenBank/DDBJ whole genome shotgun (WGS) entry which is preliminary data.</text>
</comment>
<dbReference type="SUPFAM" id="SSF69318">
    <property type="entry name" value="Integrin alpha N-terminal domain"/>
    <property type="match status" value="1"/>
</dbReference>
<dbReference type="InterPro" id="IPR001254">
    <property type="entry name" value="Trypsin_dom"/>
</dbReference>
<evidence type="ECO:0000313" key="7">
    <source>
        <dbReference type="EMBL" id="GIJ62880.1"/>
    </source>
</evidence>
<dbReference type="InterPro" id="IPR001314">
    <property type="entry name" value="Peptidase_S1A"/>
</dbReference>